<reference evidence="2" key="2">
    <citation type="submission" date="2022-01" db="EMBL/GenBank/DDBJ databases">
        <authorList>
            <person name="Yamashiro T."/>
            <person name="Shiraishi A."/>
            <person name="Satake H."/>
            <person name="Nakayama K."/>
        </authorList>
    </citation>
    <scope>NUCLEOTIDE SEQUENCE</scope>
</reference>
<feature type="region of interest" description="Disordered" evidence="1">
    <location>
        <begin position="69"/>
        <end position="123"/>
    </location>
</feature>
<gene>
    <name evidence="2" type="ORF">Tco_0626259</name>
</gene>
<proteinExistence type="predicted"/>
<keyword evidence="3" id="KW-1185">Reference proteome</keyword>
<dbReference type="Proteomes" id="UP001151760">
    <property type="component" value="Unassembled WGS sequence"/>
</dbReference>
<name>A0ABQ4WJ69_9ASTR</name>
<evidence type="ECO:0000313" key="3">
    <source>
        <dbReference type="Proteomes" id="UP001151760"/>
    </source>
</evidence>
<reference evidence="2" key="1">
    <citation type="journal article" date="2022" name="Int. J. Mol. Sci.">
        <title>Draft Genome of Tanacetum Coccineum: Genomic Comparison of Closely Related Tanacetum-Family Plants.</title>
        <authorList>
            <person name="Yamashiro T."/>
            <person name="Shiraishi A."/>
            <person name="Nakayama K."/>
            <person name="Satake H."/>
        </authorList>
    </citation>
    <scope>NUCLEOTIDE SEQUENCE</scope>
</reference>
<dbReference type="EMBL" id="BQNB010008688">
    <property type="protein sequence ID" value="GJS52897.1"/>
    <property type="molecule type" value="Genomic_DNA"/>
</dbReference>
<protein>
    <submittedName>
        <fullName evidence="2">Uncharacterized protein</fullName>
    </submittedName>
</protein>
<feature type="compositionally biased region" description="Basic and acidic residues" evidence="1">
    <location>
        <begin position="69"/>
        <end position="81"/>
    </location>
</feature>
<organism evidence="2 3">
    <name type="scientific">Tanacetum coccineum</name>
    <dbReference type="NCBI Taxonomy" id="301880"/>
    <lineage>
        <taxon>Eukaryota</taxon>
        <taxon>Viridiplantae</taxon>
        <taxon>Streptophyta</taxon>
        <taxon>Embryophyta</taxon>
        <taxon>Tracheophyta</taxon>
        <taxon>Spermatophyta</taxon>
        <taxon>Magnoliopsida</taxon>
        <taxon>eudicotyledons</taxon>
        <taxon>Gunneridae</taxon>
        <taxon>Pentapetalae</taxon>
        <taxon>asterids</taxon>
        <taxon>campanulids</taxon>
        <taxon>Asterales</taxon>
        <taxon>Asteraceae</taxon>
        <taxon>Asteroideae</taxon>
        <taxon>Anthemideae</taxon>
        <taxon>Anthemidinae</taxon>
        <taxon>Tanacetum</taxon>
    </lineage>
</organism>
<comment type="caution">
    <text evidence="2">The sequence shown here is derived from an EMBL/GenBank/DDBJ whole genome shotgun (WGS) entry which is preliminary data.</text>
</comment>
<accession>A0ABQ4WJ69</accession>
<evidence type="ECO:0000313" key="2">
    <source>
        <dbReference type="EMBL" id="GJS52897.1"/>
    </source>
</evidence>
<feature type="compositionally biased region" description="Polar residues" evidence="1">
    <location>
        <begin position="100"/>
        <end position="116"/>
    </location>
</feature>
<sequence length="210" mass="23236">MLHVPTTLGPLRSNPTTLGEAFSLARFEDERSTTSIAKPNDLNTGIHVQDIEETIRHKPNKVEVVKTSRVATSEEHEHQENQDNLNEISEEKDDAKPPISTDTFRSNGGDDSQTSGLKIPTKDVVDNGNGSTLTFLVGYGSLRALQLWEKVGIEDVLGLLDIGGEHNFAQSNAGIRSEVVYGLLKEFQEGDMVDALSRVVEQKIWEIVRR</sequence>
<evidence type="ECO:0000256" key="1">
    <source>
        <dbReference type="SAM" id="MobiDB-lite"/>
    </source>
</evidence>